<dbReference type="OrthoDB" id="438087at2759"/>
<name>A0A812T952_SYMPI</name>
<evidence type="ECO:0000313" key="3">
    <source>
        <dbReference type="Proteomes" id="UP000649617"/>
    </source>
</evidence>
<dbReference type="EMBL" id="CAJNIZ010029446">
    <property type="protein sequence ID" value="CAE7516137.1"/>
    <property type="molecule type" value="Genomic_DNA"/>
</dbReference>
<feature type="compositionally biased region" description="Acidic residues" evidence="1">
    <location>
        <begin position="14"/>
        <end position="25"/>
    </location>
</feature>
<feature type="compositionally biased region" description="Basic and acidic residues" evidence="1">
    <location>
        <begin position="801"/>
        <end position="836"/>
    </location>
</feature>
<feature type="compositionally biased region" description="Low complexity" evidence="1">
    <location>
        <begin position="783"/>
        <end position="792"/>
    </location>
</feature>
<accession>A0A812T952</accession>
<comment type="caution">
    <text evidence="2">The sequence shown here is derived from an EMBL/GenBank/DDBJ whole genome shotgun (WGS) entry which is preliminary data.</text>
</comment>
<reference evidence="2" key="1">
    <citation type="submission" date="2021-02" db="EMBL/GenBank/DDBJ databases">
        <authorList>
            <person name="Dougan E. K."/>
            <person name="Rhodes N."/>
            <person name="Thang M."/>
            <person name="Chan C."/>
        </authorList>
    </citation>
    <scope>NUCLEOTIDE SEQUENCE</scope>
</reference>
<feature type="region of interest" description="Disordered" evidence="1">
    <location>
        <begin position="1"/>
        <end position="32"/>
    </location>
</feature>
<organism evidence="2 3">
    <name type="scientific">Symbiodinium pilosum</name>
    <name type="common">Dinoflagellate</name>
    <dbReference type="NCBI Taxonomy" id="2952"/>
    <lineage>
        <taxon>Eukaryota</taxon>
        <taxon>Sar</taxon>
        <taxon>Alveolata</taxon>
        <taxon>Dinophyceae</taxon>
        <taxon>Suessiales</taxon>
        <taxon>Symbiodiniaceae</taxon>
        <taxon>Symbiodinium</taxon>
    </lineage>
</organism>
<evidence type="ECO:0000256" key="1">
    <source>
        <dbReference type="SAM" id="MobiDB-lite"/>
    </source>
</evidence>
<protein>
    <submittedName>
        <fullName evidence="2">Uncharacterized protein</fullName>
    </submittedName>
</protein>
<feature type="non-terminal residue" evidence="2">
    <location>
        <position position="1002"/>
    </location>
</feature>
<dbReference type="Proteomes" id="UP000649617">
    <property type="component" value="Unassembled WGS sequence"/>
</dbReference>
<sequence length="1002" mass="113718">KEAHDPEAEAIAAAEEDSSDEDGDPLEMLRGHIPEEHDPSALYGQEEYDWDHHKEAFDRLLVDHEVVQETPSVEWEDFFSPEVLAVVQLQGNQYQLLDNPFGNLGGNWATALASAADAKITVSMQEASIEAATPTARRKAELLIKKFLEFMESGGILVDPNSKHSFMTLLKWTPRREDRELLKDFTANYQVLAVPARAFVEEPAVVFGEGRIVEVKDDRGNWTPAIVKKEPSEVSRRVWVLPVDSNLQKEVEVENIRIGFDMVAIFGEKQSRACVQLALMSHMWKEKPGFDFGKLSAVELSEDDTWGTLRYYFGKEKTGYNDDWLSAHAPLIEKVVQQASGTAVAILGQLVLSTGFRWERSCAVSMIKDMLVAHEQHGEIPPFKEDRLCSIRLRVARQSIPHVVWRRPGAVLPEEDDFQVLILRSSKGEESRDASSYRAGVRVEVADRGRWHEATVAEKGPEEDATKVKVIWEDSSISEHESHQVRFVPVDDVLIIYAAEAVRRERAALHFLAKTAATASDGGTKALRDMGKLKTVNKESVQTEQVEQEKGSADLLKKVVKRVARASLCGVEAVADCVVLHGEEKARERAKFLLKLALQQQGDPLAELVKPDDISAISVMDVSEQEVKALTAEMVEEVEKEARVYVFIRDDTSQQQYKYNDKIEFLWVQDGQPESSGKWSDGQFVRRCIGEGNAVKVRYEHQQKQFETVVPLRCVRPEQSRRAKPGMCIYSCHPGSLRFGVSLATRLLQARLRDSMGRASTGQAWYRNKGSGGGGKGGGKWQGQGQQKSNWGDQKSNGDWQKNDWRSNNRQDWGQRDDWKQKKDWKQDDWPKKDWNKSQNWSKQDDNSSWKQGDSWGQDNWKQKESTWQSDNKQAWGGQSNSSWSYNDSGHGAQQEQQEELHILGGAPMLSMDEAAREAEEIERQWGKYWSDVDDSQIPSQVAMWEINQTRFFGRASRLPGHWLRMISKKTRKMYYTNVKNMASTFDVRDCFLHARAEEAVA</sequence>
<feature type="compositionally biased region" description="Gly residues" evidence="1">
    <location>
        <begin position="770"/>
        <end position="782"/>
    </location>
</feature>
<feature type="non-terminal residue" evidence="2">
    <location>
        <position position="1"/>
    </location>
</feature>
<feature type="compositionally biased region" description="Polar residues" evidence="1">
    <location>
        <begin position="849"/>
        <end position="896"/>
    </location>
</feature>
<proteinExistence type="predicted"/>
<dbReference type="AlphaFoldDB" id="A0A812T952"/>
<evidence type="ECO:0000313" key="2">
    <source>
        <dbReference type="EMBL" id="CAE7516137.1"/>
    </source>
</evidence>
<keyword evidence="3" id="KW-1185">Reference proteome</keyword>
<gene>
    <name evidence="2" type="ORF">SPIL2461_LOCUS13477</name>
</gene>
<feature type="region of interest" description="Disordered" evidence="1">
    <location>
        <begin position="759"/>
        <end position="898"/>
    </location>
</feature>